<proteinExistence type="predicted"/>
<evidence type="ECO:0000313" key="2">
    <source>
        <dbReference type="Proteomes" id="UP000232003"/>
    </source>
</evidence>
<gene>
    <name evidence="1" type="ORF">COO91_08287</name>
</gene>
<evidence type="ECO:0000313" key="1">
    <source>
        <dbReference type="EMBL" id="AUB42180.1"/>
    </source>
</evidence>
<reference evidence="1 2" key="1">
    <citation type="submission" date="2017-11" db="EMBL/GenBank/DDBJ databases">
        <title>Complete genome of a free-living desiccation-tolerant cyanobacterium and its photosynthetic adaptation to extreme terrestrial habitat.</title>
        <authorList>
            <person name="Shang J."/>
        </authorList>
    </citation>
    <scope>NUCLEOTIDE SEQUENCE [LARGE SCALE GENOMIC DNA]</scope>
    <source>
        <strain evidence="1 2">CCNUN1</strain>
    </source>
</reference>
<dbReference type="KEGG" id="nfl:COO91_08287"/>
<name>A0A2K8T3I3_9NOSO</name>
<accession>A0A2K8T3I3</accession>
<protein>
    <submittedName>
        <fullName evidence="1">Uncharacterized protein</fullName>
    </submittedName>
</protein>
<dbReference type="AlphaFoldDB" id="A0A2K8T3I3"/>
<dbReference type="EMBL" id="CP024785">
    <property type="protein sequence ID" value="AUB42180.1"/>
    <property type="molecule type" value="Genomic_DNA"/>
</dbReference>
<dbReference type="Proteomes" id="UP000232003">
    <property type="component" value="Chromosome"/>
</dbReference>
<keyword evidence="2" id="KW-1185">Reference proteome</keyword>
<sequence>MAKTFFMSLILGEIKKVKLASHKGFSASLSVAQKWIKSS</sequence>
<organism evidence="1 2">
    <name type="scientific">Nostoc flagelliforme CCNUN1</name>
    <dbReference type="NCBI Taxonomy" id="2038116"/>
    <lineage>
        <taxon>Bacteria</taxon>
        <taxon>Bacillati</taxon>
        <taxon>Cyanobacteriota</taxon>
        <taxon>Cyanophyceae</taxon>
        <taxon>Nostocales</taxon>
        <taxon>Nostocaceae</taxon>
        <taxon>Nostoc</taxon>
    </lineage>
</organism>